<sequence>MPLSPDELTQLCEQEYEQQIIVDRLRREVYQQADPSASPEILEELVKAEAELKAIQEKQNTEQESKPESGLILETTESDDMNRIRGKETTGLEVKVHLRMAQIPTSYYHLLDHKETPLISCEVHAVENDDDLFKRVRVTSFIEGYSARAVNTFELASDETKTFDQLPTLFHDRIQNLNELTRASLNILIEDLDGNIELHQTYPIWLLARTTAPLGIKDPKTGKWNDMSRYFGAFVTPNAPSLMKFLREGADHHPDTRLIGYQGTVEEILPQVKAIFEALKHKADITYVNSVISFSPDQGFATQRVRLPRESLEDKQANCIDGTVLFASLLEGISMNPAIVIIPGHAFVAWETWNYSNEWNFLETTMIGTSTFEEACASGEKTAEYYKKSGNLELHPIQELRTKYGIMPME</sequence>
<protein>
    <submittedName>
        <fullName evidence="2">Uncharacterized protein</fullName>
    </submittedName>
</protein>
<evidence type="ECO:0000256" key="1">
    <source>
        <dbReference type="SAM" id="MobiDB-lite"/>
    </source>
</evidence>
<feature type="compositionally biased region" description="Basic and acidic residues" evidence="1">
    <location>
        <begin position="56"/>
        <end position="67"/>
    </location>
</feature>
<dbReference type="Proteomes" id="UP000663720">
    <property type="component" value="Chromosome"/>
</dbReference>
<dbReference type="RefSeq" id="WP_207690535.1">
    <property type="nucleotide sequence ID" value="NZ_CP061799.1"/>
</dbReference>
<name>A0A975B4L5_9BACT</name>
<evidence type="ECO:0000313" key="3">
    <source>
        <dbReference type="Proteomes" id="UP000663720"/>
    </source>
</evidence>
<reference evidence="2" key="1">
    <citation type="journal article" date="2021" name="Microb. Physiol.">
        <title>Proteogenomic Insights into the Physiology of Marine, Sulfate-Reducing, Filamentous Desulfonema limicola and Desulfonema magnum.</title>
        <authorList>
            <person name="Schnaars V."/>
            <person name="Wohlbrand L."/>
            <person name="Scheve S."/>
            <person name="Hinrichs C."/>
            <person name="Reinhardt R."/>
            <person name="Rabus R."/>
        </authorList>
    </citation>
    <scope>NUCLEOTIDE SEQUENCE</scope>
    <source>
        <strain evidence="2">5ac10</strain>
    </source>
</reference>
<gene>
    <name evidence="2" type="ORF">dnl_09370</name>
</gene>
<accession>A0A975B4L5</accession>
<dbReference type="AlphaFoldDB" id="A0A975B4L5"/>
<dbReference type="KEGG" id="dli:dnl_09370"/>
<feature type="region of interest" description="Disordered" evidence="1">
    <location>
        <begin position="56"/>
        <end position="76"/>
    </location>
</feature>
<dbReference type="EMBL" id="CP061799">
    <property type="protein sequence ID" value="QTA78707.1"/>
    <property type="molecule type" value="Genomic_DNA"/>
</dbReference>
<proteinExistence type="predicted"/>
<evidence type="ECO:0000313" key="2">
    <source>
        <dbReference type="EMBL" id="QTA78707.1"/>
    </source>
</evidence>
<organism evidence="2 3">
    <name type="scientific">Desulfonema limicola</name>
    <dbReference type="NCBI Taxonomy" id="45656"/>
    <lineage>
        <taxon>Bacteria</taxon>
        <taxon>Pseudomonadati</taxon>
        <taxon>Thermodesulfobacteriota</taxon>
        <taxon>Desulfobacteria</taxon>
        <taxon>Desulfobacterales</taxon>
        <taxon>Desulfococcaceae</taxon>
        <taxon>Desulfonema</taxon>
    </lineage>
</organism>
<keyword evidence="3" id="KW-1185">Reference proteome</keyword>